<protein>
    <recommendedName>
        <fullName evidence="5">Major fimbrial subunit protein N-terminal domain-containing protein</fullName>
    </recommendedName>
</protein>
<name>A0A4P7VQZ9_9BACT</name>
<accession>A0A4P7VQZ9</accession>
<evidence type="ECO:0000313" key="4">
    <source>
        <dbReference type="Proteomes" id="UP000297031"/>
    </source>
</evidence>
<gene>
    <name evidence="3" type="ORF">E7746_13070</name>
</gene>
<keyword evidence="2" id="KW-0732">Signal</keyword>
<evidence type="ECO:0008006" key="5">
    <source>
        <dbReference type="Google" id="ProtNLM"/>
    </source>
</evidence>
<feature type="signal peptide" evidence="2">
    <location>
        <begin position="1"/>
        <end position="22"/>
    </location>
</feature>
<feature type="region of interest" description="Disordered" evidence="1">
    <location>
        <begin position="62"/>
        <end position="82"/>
    </location>
</feature>
<reference evidence="3 4" key="1">
    <citation type="submission" date="2019-02" db="EMBL/GenBank/DDBJ databases">
        <title>Isolation and identification of novel species under the genus Muribaculum.</title>
        <authorList>
            <person name="Miyake S."/>
            <person name="Ding Y."/>
            <person name="Low A."/>
            <person name="Soh M."/>
            <person name="Seedorf H."/>
        </authorList>
    </citation>
    <scope>NUCLEOTIDE SEQUENCE [LARGE SCALE GENOMIC DNA]</scope>
    <source>
        <strain evidence="3 4">TLL-A4</strain>
    </source>
</reference>
<feature type="chain" id="PRO_5020350773" description="Major fimbrial subunit protein N-terminal domain-containing protein" evidence="2">
    <location>
        <begin position="23"/>
        <end position="556"/>
    </location>
</feature>
<evidence type="ECO:0000313" key="3">
    <source>
        <dbReference type="EMBL" id="QCD36742.1"/>
    </source>
</evidence>
<dbReference type="Proteomes" id="UP000297031">
    <property type="component" value="Chromosome"/>
</dbReference>
<dbReference type="OrthoDB" id="1100927at2"/>
<keyword evidence="4" id="KW-1185">Reference proteome</keyword>
<dbReference type="RefSeq" id="WP_136411087.1">
    <property type="nucleotide sequence ID" value="NZ_CP039393.1"/>
</dbReference>
<dbReference type="KEGG" id="mgod:E7746_13070"/>
<evidence type="ECO:0000256" key="2">
    <source>
        <dbReference type="SAM" id="SignalP"/>
    </source>
</evidence>
<dbReference type="AlphaFoldDB" id="A0A4P7VQZ9"/>
<sequence>MNTRRLYYLRACGLMIAALAVAAGLNACSDADPALEPGAGENPGSMDNTVTFSFRISDGNVSRAGHDDHVTSPDENPDINESSINTKDVAFYVFADDRLGYRPLQDDDFYSLTGASGGGYTVNLKIDYKQLAVDPDSPDRIAIRILAVANMNTSGTDPYAYPQLDYGSTYAQVIGELESKQFSLPATWDPANLPSATGRGLYIPMFGTAVFQVNPKELYDTETWQTIYLGSVSMLRAVVKVELLDGIADRDDEGFPKIADAWLDYSVVNGKLLPADALTYINGNQVDKNNLGDAGETPAVRNMRSFTGTLTHTVNGASLRETLKIFRSYCPEQSISSTTPCIRLKVQPSASTPEAEWLDYTIPLEGYDGKPFGFVNLYRNHIYRIRVNSVNIGVPAEITVTALPWTQEDIEWNYDQNPGLADGGEIKWVENTYQSIDQNTARLVMMRDMTPAKCSFTLSSPLGATWRAILVPETADRDAFKFIDSAGNQVDDVSGTIDGNAIDLTITATDSAPKETNRTRLQIIVTTLDGRTMTADVCAGKYGDSKYFTIIQNSQL</sequence>
<proteinExistence type="predicted"/>
<organism evidence="3 4">
    <name type="scientific">Muribaculum gordoncarteri</name>
    <dbReference type="NCBI Taxonomy" id="2530390"/>
    <lineage>
        <taxon>Bacteria</taxon>
        <taxon>Pseudomonadati</taxon>
        <taxon>Bacteroidota</taxon>
        <taxon>Bacteroidia</taxon>
        <taxon>Bacteroidales</taxon>
        <taxon>Muribaculaceae</taxon>
        <taxon>Muribaculum</taxon>
    </lineage>
</organism>
<evidence type="ECO:0000256" key="1">
    <source>
        <dbReference type="SAM" id="MobiDB-lite"/>
    </source>
</evidence>
<dbReference type="EMBL" id="CP039393">
    <property type="protein sequence ID" value="QCD36742.1"/>
    <property type="molecule type" value="Genomic_DNA"/>
</dbReference>